<proteinExistence type="inferred from homology"/>
<protein>
    <recommendedName>
        <fullName evidence="8 9">Dephospho-CoA kinase</fullName>
        <ecNumber evidence="8 9">2.7.1.24</ecNumber>
    </recommendedName>
    <alternativeName>
        <fullName evidence="8">Dephosphocoenzyme A kinase</fullName>
    </alternativeName>
</protein>
<dbReference type="NCBIfam" id="TIGR00152">
    <property type="entry name" value="dephospho-CoA kinase"/>
    <property type="match status" value="1"/>
</dbReference>
<keyword evidence="4 8" id="KW-0547">Nucleotide-binding</keyword>
<dbReference type="PROSITE" id="PS51219">
    <property type="entry name" value="DPCK"/>
    <property type="match status" value="1"/>
</dbReference>
<keyword evidence="5 8" id="KW-0418">Kinase</keyword>
<keyword evidence="6 8" id="KW-0067">ATP-binding</keyword>
<dbReference type="GO" id="GO:0005737">
    <property type="term" value="C:cytoplasm"/>
    <property type="evidence" value="ECO:0007669"/>
    <property type="project" value="UniProtKB-SubCell"/>
</dbReference>
<evidence type="ECO:0000313" key="11">
    <source>
        <dbReference type="Proteomes" id="UP000319716"/>
    </source>
</evidence>
<dbReference type="Gene3D" id="3.40.50.300">
    <property type="entry name" value="P-loop containing nucleotide triphosphate hydrolases"/>
    <property type="match status" value="1"/>
</dbReference>
<dbReference type="PANTHER" id="PTHR10695">
    <property type="entry name" value="DEPHOSPHO-COA KINASE-RELATED"/>
    <property type="match status" value="1"/>
</dbReference>
<dbReference type="EMBL" id="BEXB01000003">
    <property type="protein sequence ID" value="GAY75006.1"/>
    <property type="molecule type" value="Genomic_DNA"/>
</dbReference>
<dbReference type="Pfam" id="PF01121">
    <property type="entry name" value="CoaE"/>
    <property type="match status" value="1"/>
</dbReference>
<dbReference type="CDD" id="cd02022">
    <property type="entry name" value="DPCK"/>
    <property type="match status" value="1"/>
</dbReference>
<evidence type="ECO:0000256" key="7">
    <source>
        <dbReference type="ARBA" id="ARBA00022993"/>
    </source>
</evidence>
<dbReference type="InterPro" id="IPR001977">
    <property type="entry name" value="Depp_CoAkinase"/>
</dbReference>
<comment type="pathway">
    <text evidence="8">Cofactor biosynthesis; coenzyme A biosynthesis; CoA from (R)-pantothenate: step 5/5.</text>
</comment>
<dbReference type="UniPathway" id="UPA00241">
    <property type="reaction ID" value="UER00356"/>
</dbReference>
<comment type="subcellular location">
    <subcellularLocation>
        <location evidence="8">Cytoplasm</location>
    </subcellularLocation>
</comment>
<evidence type="ECO:0000256" key="1">
    <source>
        <dbReference type="ARBA" id="ARBA00009018"/>
    </source>
</evidence>
<sequence length="207" mass="23354">MPASAFRAMIKIGLTGGIASGKSTVSRWLMAQGYPVIDADRVSREVVTPGEKGLHLIADHFGEAMLLPTGALDRKRLGALIFQDDKKRKLLNELLHPLIRTRMLQQLEELEKRREPIAFLDIPLLYESGLETLTDKTIVVYVTPEQQLKRLMKRNGLTEEQARERIDAQMPLEEKAKRADAIIDNNGSVTKTEEQIRALLHKGLFDC</sequence>
<evidence type="ECO:0000256" key="4">
    <source>
        <dbReference type="ARBA" id="ARBA00022741"/>
    </source>
</evidence>
<dbReference type="PANTHER" id="PTHR10695:SF46">
    <property type="entry name" value="BIFUNCTIONAL COENZYME A SYNTHASE-RELATED"/>
    <property type="match status" value="1"/>
</dbReference>
<evidence type="ECO:0000256" key="9">
    <source>
        <dbReference type="NCBIfam" id="TIGR00152"/>
    </source>
</evidence>
<dbReference type="GO" id="GO:0004140">
    <property type="term" value="F:dephospho-CoA kinase activity"/>
    <property type="evidence" value="ECO:0007669"/>
    <property type="project" value="UniProtKB-UniRule"/>
</dbReference>
<dbReference type="GO" id="GO:0015937">
    <property type="term" value="P:coenzyme A biosynthetic process"/>
    <property type="evidence" value="ECO:0007669"/>
    <property type="project" value="UniProtKB-UniRule"/>
</dbReference>
<dbReference type="SUPFAM" id="SSF52540">
    <property type="entry name" value="P-loop containing nucleoside triphosphate hydrolases"/>
    <property type="match status" value="1"/>
</dbReference>
<comment type="catalytic activity">
    <reaction evidence="8">
        <text>3'-dephospho-CoA + ATP = ADP + CoA + H(+)</text>
        <dbReference type="Rhea" id="RHEA:18245"/>
        <dbReference type="ChEBI" id="CHEBI:15378"/>
        <dbReference type="ChEBI" id="CHEBI:30616"/>
        <dbReference type="ChEBI" id="CHEBI:57287"/>
        <dbReference type="ChEBI" id="CHEBI:57328"/>
        <dbReference type="ChEBI" id="CHEBI:456216"/>
        <dbReference type="EC" id="2.7.1.24"/>
    </reaction>
</comment>
<dbReference type="Proteomes" id="UP000319716">
    <property type="component" value="Unassembled WGS sequence"/>
</dbReference>
<evidence type="ECO:0000313" key="10">
    <source>
        <dbReference type="EMBL" id="GAY75006.1"/>
    </source>
</evidence>
<dbReference type="EC" id="2.7.1.24" evidence="8 9"/>
<feature type="binding site" evidence="8">
    <location>
        <begin position="19"/>
        <end position="24"/>
    </location>
    <ligand>
        <name>ATP</name>
        <dbReference type="ChEBI" id="CHEBI:30616"/>
    </ligand>
</feature>
<keyword evidence="2 8" id="KW-0963">Cytoplasm</keyword>
<comment type="function">
    <text evidence="8">Catalyzes the phosphorylation of the 3'-hydroxyl group of dephosphocoenzyme A to form coenzyme A.</text>
</comment>
<gene>
    <name evidence="8" type="primary">coaE</name>
    <name evidence="10" type="ORF">NBRC111894_560</name>
</gene>
<evidence type="ECO:0000256" key="3">
    <source>
        <dbReference type="ARBA" id="ARBA00022679"/>
    </source>
</evidence>
<evidence type="ECO:0000256" key="6">
    <source>
        <dbReference type="ARBA" id="ARBA00022840"/>
    </source>
</evidence>
<dbReference type="HAMAP" id="MF_00376">
    <property type="entry name" value="Dephospho_CoA_kinase"/>
    <property type="match status" value="1"/>
</dbReference>
<evidence type="ECO:0000256" key="5">
    <source>
        <dbReference type="ARBA" id="ARBA00022777"/>
    </source>
</evidence>
<dbReference type="FunFam" id="3.40.50.300:FF:000991">
    <property type="entry name" value="Dephospho-CoA kinase"/>
    <property type="match status" value="1"/>
</dbReference>
<dbReference type="GO" id="GO:0005524">
    <property type="term" value="F:ATP binding"/>
    <property type="evidence" value="ECO:0007669"/>
    <property type="project" value="UniProtKB-UniRule"/>
</dbReference>
<keyword evidence="3 8" id="KW-0808">Transferase</keyword>
<comment type="similarity">
    <text evidence="1 8">Belongs to the CoaE family.</text>
</comment>
<accession>A0A4Y1Z7T6</accession>
<keyword evidence="7 8" id="KW-0173">Coenzyme A biosynthesis</keyword>
<organism evidence="10 11">
    <name type="scientific">Sporolactobacillus inulinus</name>
    <dbReference type="NCBI Taxonomy" id="2078"/>
    <lineage>
        <taxon>Bacteria</taxon>
        <taxon>Bacillati</taxon>
        <taxon>Bacillota</taxon>
        <taxon>Bacilli</taxon>
        <taxon>Bacillales</taxon>
        <taxon>Sporolactobacillaceae</taxon>
        <taxon>Sporolactobacillus</taxon>
    </lineage>
</organism>
<evidence type="ECO:0000256" key="2">
    <source>
        <dbReference type="ARBA" id="ARBA00022490"/>
    </source>
</evidence>
<name>A0A4Y1Z7T6_9BACL</name>
<evidence type="ECO:0000256" key="8">
    <source>
        <dbReference type="HAMAP-Rule" id="MF_00376"/>
    </source>
</evidence>
<comment type="caution">
    <text evidence="10">The sequence shown here is derived from an EMBL/GenBank/DDBJ whole genome shotgun (WGS) entry which is preliminary data.</text>
</comment>
<dbReference type="InterPro" id="IPR027417">
    <property type="entry name" value="P-loop_NTPase"/>
</dbReference>
<reference evidence="10 11" key="1">
    <citation type="submission" date="2017-11" db="EMBL/GenBank/DDBJ databases">
        <title>Draft Genome Sequence of Sporolactobacillus inulinus NBRC 111894 Isolated from Koso, a Japanese Sugar-Vegetable Fermented Beverage.</title>
        <authorList>
            <person name="Chiou T.Y."/>
            <person name="Oshima K."/>
            <person name="Suda W."/>
            <person name="Hattori M."/>
            <person name="Takahashi T."/>
        </authorList>
    </citation>
    <scope>NUCLEOTIDE SEQUENCE [LARGE SCALE GENOMIC DNA]</scope>
    <source>
        <strain evidence="10 11">NBRC111894</strain>
    </source>
</reference>
<dbReference type="AlphaFoldDB" id="A0A4Y1Z7T6"/>